<evidence type="ECO:0000256" key="4">
    <source>
        <dbReference type="ARBA" id="ARBA00022801"/>
    </source>
</evidence>
<dbReference type="FunFam" id="3.20.20.80:FF:000158">
    <property type="entry name" value="Exported alpha-L-fucosidase"/>
    <property type="match status" value="1"/>
</dbReference>
<feature type="domain" description="Glycoside hydrolase family 29 N-terminal" evidence="7">
    <location>
        <begin position="76"/>
        <end position="439"/>
    </location>
</feature>
<keyword evidence="10" id="KW-1185">Reference proteome</keyword>
<organism evidence="9 10">
    <name type="scientific">Dyella thiooxydans</name>
    <dbReference type="NCBI Taxonomy" id="445710"/>
    <lineage>
        <taxon>Bacteria</taxon>
        <taxon>Pseudomonadati</taxon>
        <taxon>Pseudomonadota</taxon>
        <taxon>Gammaproteobacteria</taxon>
        <taxon>Lysobacterales</taxon>
        <taxon>Rhodanobacteraceae</taxon>
        <taxon>Dyella</taxon>
    </lineage>
</organism>
<dbReference type="GO" id="GO:0006004">
    <property type="term" value="P:fucose metabolic process"/>
    <property type="evidence" value="ECO:0007669"/>
    <property type="project" value="TreeGrafter"/>
</dbReference>
<dbReference type="InterPro" id="IPR057739">
    <property type="entry name" value="Glyco_hydro_29_N"/>
</dbReference>
<keyword evidence="5" id="KW-0326">Glycosidase</keyword>
<dbReference type="PANTHER" id="PTHR10030:SF37">
    <property type="entry name" value="ALPHA-L-FUCOSIDASE-RELATED"/>
    <property type="match status" value="1"/>
</dbReference>
<protein>
    <recommendedName>
        <fullName evidence="2">alpha-L-fucosidase</fullName>
        <ecNumber evidence="2">3.2.1.51</ecNumber>
    </recommendedName>
</protein>
<comment type="similarity">
    <text evidence="1">Belongs to the glycosyl hydrolase 29 family.</text>
</comment>
<evidence type="ECO:0000256" key="3">
    <source>
        <dbReference type="ARBA" id="ARBA00022729"/>
    </source>
</evidence>
<evidence type="ECO:0000256" key="5">
    <source>
        <dbReference type="ARBA" id="ARBA00023295"/>
    </source>
</evidence>
<dbReference type="OrthoDB" id="107551at2"/>
<keyword evidence="4" id="KW-0378">Hydrolase</keyword>
<dbReference type="EC" id="3.2.1.51" evidence="2"/>
<feature type="signal peptide" evidence="6">
    <location>
        <begin position="1"/>
        <end position="35"/>
    </location>
</feature>
<dbReference type="KEGG" id="dtx:ATSB10_09890"/>
<name>A0A160MYL8_9GAMM</name>
<evidence type="ECO:0000256" key="2">
    <source>
        <dbReference type="ARBA" id="ARBA00012662"/>
    </source>
</evidence>
<dbReference type="PROSITE" id="PS51257">
    <property type="entry name" value="PROKAR_LIPOPROTEIN"/>
    <property type="match status" value="1"/>
</dbReference>
<dbReference type="InterPro" id="IPR013780">
    <property type="entry name" value="Glyco_hydro_b"/>
</dbReference>
<dbReference type="Pfam" id="PF16757">
    <property type="entry name" value="Fucosidase_C"/>
    <property type="match status" value="1"/>
</dbReference>
<dbReference type="PANTHER" id="PTHR10030">
    <property type="entry name" value="ALPHA-L-FUCOSIDASE"/>
    <property type="match status" value="1"/>
</dbReference>
<dbReference type="InterPro" id="IPR031919">
    <property type="entry name" value="Fucosidase_C"/>
</dbReference>
<sequence>MPLFRHAICRHEPRRAVFTGCALAACLLTPLLARAAPPPGDPDAPTAGVLTPAQMDQAWQRATARYAPERRALLARVAQGDAAGPFRPDWMSLAHYQAPAWFGAAKFGIFIHWGVYAVPAFANEWYPRNMYDGTAREHAHQVDTYGPLAQHGYKDFIAGFQAQHWDPAAWAKLFRQAGARYVVEVAEHSDGFAMYDSRLSRWTAAKMGPKRDVVAELERAVRAEGLRFGLSSHRAEHDWFFDRGRRISSDVNDPAYADFYGPAVPHFVQDGDLDLQQDWTDVSPTYVDDWLARTTELEAYYQPDLVYLDWWVGHPAFRDALARFAAYYYNRGSQRGGVVLNYKLHAMPSGSGVQDVERGQLGAIQPAPWQTDTTISNSSWGYVEHDTYRSATAIIQLLADVVSKNGNLLLDIGPKPDGSIVPQEKAVLLNIGQWLATNGAAIYDSQPWRVFGEGPTATAAGAFKEKLATSYTAADFRFTRNHDTVYAIELAWPDDGSVVIHSITPDDRVQDVRLLGSSAPVRWQSTAQGLVLHPGARPAGSAAFVFAIRTAKDTP</sequence>
<feature type="domain" description="Alpha-L-fucosidase C-terminal" evidence="8">
    <location>
        <begin position="475"/>
        <end position="532"/>
    </location>
</feature>
<dbReference type="Gene3D" id="3.20.20.80">
    <property type="entry name" value="Glycosidases"/>
    <property type="match status" value="1"/>
</dbReference>
<evidence type="ECO:0000256" key="6">
    <source>
        <dbReference type="SAM" id="SignalP"/>
    </source>
</evidence>
<reference evidence="9 10" key="1">
    <citation type="submission" date="2016-02" db="EMBL/GenBank/DDBJ databases">
        <title>Complete genome sequencing and analysis of ATSB10, Dyella thiooxydans isolated from rhizosphere soil of sunflower (Helianthus annuus L.).</title>
        <authorList>
            <person name="Lee Y."/>
            <person name="Hwangbo K."/>
            <person name="Chung H."/>
            <person name="Yoo J."/>
            <person name="Kim K.Y."/>
            <person name="Sa T.M."/>
            <person name="Um Y."/>
            <person name="Madhaiyan M."/>
        </authorList>
    </citation>
    <scope>NUCLEOTIDE SEQUENCE [LARGE SCALE GENOMIC DNA]</scope>
    <source>
        <strain evidence="9 10">ATSB10</strain>
    </source>
</reference>
<dbReference type="SMART" id="SM00812">
    <property type="entry name" value="Alpha_L_fucos"/>
    <property type="match status" value="1"/>
</dbReference>
<accession>A0A160MYL8</accession>
<evidence type="ECO:0000256" key="1">
    <source>
        <dbReference type="ARBA" id="ARBA00007951"/>
    </source>
</evidence>
<dbReference type="GO" id="GO:0004560">
    <property type="term" value="F:alpha-L-fucosidase activity"/>
    <property type="evidence" value="ECO:0007669"/>
    <property type="project" value="InterPro"/>
</dbReference>
<dbReference type="Gene3D" id="2.60.40.1180">
    <property type="entry name" value="Golgi alpha-mannosidase II"/>
    <property type="match status" value="1"/>
</dbReference>
<dbReference type="InterPro" id="IPR017853">
    <property type="entry name" value="GH"/>
</dbReference>
<proteinExistence type="inferred from homology"/>
<dbReference type="GO" id="GO:0005764">
    <property type="term" value="C:lysosome"/>
    <property type="evidence" value="ECO:0007669"/>
    <property type="project" value="TreeGrafter"/>
</dbReference>
<dbReference type="Pfam" id="PF01120">
    <property type="entry name" value="Alpha_L_fucos"/>
    <property type="match status" value="1"/>
</dbReference>
<dbReference type="SUPFAM" id="SSF51445">
    <property type="entry name" value="(Trans)glycosidases"/>
    <property type="match status" value="1"/>
</dbReference>
<evidence type="ECO:0000259" key="8">
    <source>
        <dbReference type="Pfam" id="PF16757"/>
    </source>
</evidence>
<dbReference type="GO" id="GO:0016139">
    <property type="term" value="P:glycoside catabolic process"/>
    <property type="evidence" value="ECO:0007669"/>
    <property type="project" value="TreeGrafter"/>
</dbReference>
<gene>
    <name evidence="9" type="ORF">ATSB10_09890</name>
</gene>
<dbReference type="STRING" id="445710.ATSB10_09890"/>
<feature type="chain" id="PRO_5007818421" description="alpha-L-fucosidase" evidence="6">
    <location>
        <begin position="36"/>
        <end position="555"/>
    </location>
</feature>
<dbReference type="InterPro" id="IPR000933">
    <property type="entry name" value="Glyco_hydro_29"/>
</dbReference>
<evidence type="ECO:0000313" key="10">
    <source>
        <dbReference type="Proteomes" id="UP000077255"/>
    </source>
</evidence>
<dbReference type="AlphaFoldDB" id="A0A160MYL8"/>
<dbReference type="Proteomes" id="UP000077255">
    <property type="component" value="Chromosome"/>
</dbReference>
<dbReference type="RefSeq" id="WP_083966074.1">
    <property type="nucleotide sequence ID" value="NZ_CP014841.1"/>
</dbReference>
<evidence type="ECO:0000313" key="9">
    <source>
        <dbReference type="EMBL" id="AND68443.1"/>
    </source>
</evidence>
<dbReference type="PATRIC" id="fig|445710.3.peg.987"/>
<evidence type="ECO:0000259" key="7">
    <source>
        <dbReference type="Pfam" id="PF01120"/>
    </source>
</evidence>
<keyword evidence="3 6" id="KW-0732">Signal</keyword>
<dbReference type="EMBL" id="CP014841">
    <property type="protein sequence ID" value="AND68443.1"/>
    <property type="molecule type" value="Genomic_DNA"/>
</dbReference>